<evidence type="ECO:0000313" key="14">
    <source>
        <dbReference type="EMBL" id="XBX75731.1"/>
    </source>
</evidence>
<evidence type="ECO:0000256" key="1">
    <source>
        <dbReference type="ARBA" id="ARBA00003408"/>
    </source>
</evidence>
<dbReference type="AlphaFoldDB" id="A0AAU7VNS8"/>
<accession>A0AAU7VNS8</accession>
<feature type="transmembrane region" description="Helical" evidence="13">
    <location>
        <begin position="206"/>
        <end position="226"/>
    </location>
</feature>
<organism evidence="14">
    <name type="scientific">Proteinivorax tanatarense</name>
    <dbReference type="NCBI Taxonomy" id="1260629"/>
    <lineage>
        <taxon>Bacteria</taxon>
        <taxon>Bacillati</taxon>
        <taxon>Bacillota</taxon>
        <taxon>Clostridia</taxon>
        <taxon>Eubacteriales</taxon>
        <taxon>Proteinivoracaceae</taxon>
        <taxon>Proteinivorax</taxon>
    </lineage>
</organism>
<reference evidence="14" key="2">
    <citation type="submission" date="2024-06" db="EMBL/GenBank/DDBJ databases">
        <authorList>
            <person name="Petrova K.O."/>
            <person name="Toshchakov S.V."/>
            <person name="Boltjanskaja Y.V."/>
            <person name="Kevbrin V."/>
        </authorList>
    </citation>
    <scope>NUCLEOTIDE SEQUENCE</scope>
    <source>
        <strain evidence="14">Z-910T</strain>
    </source>
</reference>
<feature type="transmembrane region" description="Helical" evidence="13">
    <location>
        <begin position="371"/>
        <end position="393"/>
    </location>
</feature>
<dbReference type="GO" id="GO:0042910">
    <property type="term" value="F:xenobiotic transmembrane transporter activity"/>
    <property type="evidence" value="ECO:0007669"/>
    <property type="project" value="InterPro"/>
</dbReference>
<evidence type="ECO:0000256" key="13">
    <source>
        <dbReference type="SAM" id="Phobius"/>
    </source>
</evidence>
<feature type="transmembrane region" description="Helical" evidence="13">
    <location>
        <begin position="172"/>
        <end position="200"/>
    </location>
</feature>
<dbReference type="GO" id="GO:0006811">
    <property type="term" value="P:monoatomic ion transport"/>
    <property type="evidence" value="ECO:0007669"/>
    <property type="project" value="UniProtKB-KW"/>
</dbReference>
<dbReference type="GO" id="GO:0015297">
    <property type="term" value="F:antiporter activity"/>
    <property type="evidence" value="ECO:0007669"/>
    <property type="project" value="UniProtKB-KW"/>
</dbReference>
<dbReference type="CDD" id="cd13137">
    <property type="entry name" value="MATE_NorM_like"/>
    <property type="match status" value="1"/>
</dbReference>
<feature type="transmembrane region" description="Helical" evidence="13">
    <location>
        <begin position="61"/>
        <end position="84"/>
    </location>
</feature>
<keyword evidence="11 13" id="KW-0472">Membrane</keyword>
<feature type="transmembrane region" description="Helical" evidence="13">
    <location>
        <begin position="105"/>
        <end position="122"/>
    </location>
</feature>
<evidence type="ECO:0000256" key="3">
    <source>
        <dbReference type="ARBA" id="ARBA00010199"/>
    </source>
</evidence>
<dbReference type="RefSeq" id="WP_350344469.1">
    <property type="nucleotide sequence ID" value="NZ_CP158367.1"/>
</dbReference>
<keyword evidence="7" id="KW-1003">Cell membrane</keyword>
<dbReference type="InterPro" id="IPR050222">
    <property type="entry name" value="MATE_MdtK"/>
</dbReference>
<feature type="transmembrane region" description="Helical" evidence="13">
    <location>
        <begin position="430"/>
        <end position="450"/>
    </location>
</feature>
<feature type="transmembrane region" description="Helical" evidence="13">
    <location>
        <begin position="142"/>
        <end position="160"/>
    </location>
</feature>
<evidence type="ECO:0000256" key="2">
    <source>
        <dbReference type="ARBA" id="ARBA00004651"/>
    </source>
</evidence>
<evidence type="ECO:0000256" key="4">
    <source>
        <dbReference type="ARBA" id="ARBA00020268"/>
    </source>
</evidence>
<evidence type="ECO:0000256" key="7">
    <source>
        <dbReference type="ARBA" id="ARBA00022475"/>
    </source>
</evidence>
<dbReference type="PIRSF" id="PIRSF006603">
    <property type="entry name" value="DinF"/>
    <property type="match status" value="1"/>
</dbReference>
<feature type="transmembrane region" description="Helical" evidence="13">
    <location>
        <begin position="332"/>
        <end position="351"/>
    </location>
</feature>
<gene>
    <name evidence="14" type="ORF">PRVXT_000885</name>
</gene>
<evidence type="ECO:0000256" key="6">
    <source>
        <dbReference type="ARBA" id="ARBA00022449"/>
    </source>
</evidence>
<reference evidence="14" key="1">
    <citation type="journal article" date="2013" name="Extremophiles">
        <title>Proteinivorax tanatarense gen. nov., sp. nov., an anaerobic, haloalkaliphilic, proteolytic bacterium isolated from a decaying algal bloom, and proposal of Proteinivoraceae fam. nov.</title>
        <authorList>
            <person name="Kevbrin V."/>
            <person name="Boltyanskaya Y."/>
            <person name="Zhilina T."/>
            <person name="Kolganova T."/>
            <person name="Lavrentjeva E."/>
            <person name="Kuznetsov B."/>
        </authorList>
    </citation>
    <scope>NUCLEOTIDE SEQUENCE</scope>
    <source>
        <strain evidence="14">Z-910T</strain>
    </source>
</reference>
<keyword evidence="5" id="KW-0813">Transport</keyword>
<keyword evidence="8 13" id="KW-0812">Transmembrane</keyword>
<proteinExistence type="inferred from homology"/>
<dbReference type="GO" id="GO:0005886">
    <property type="term" value="C:plasma membrane"/>
    <property type="evidence" value="ECO:0007669"/>
    <property type="project" value="UniProtKB-SubCell"/>
</dbReference>
<dbReference type="NCBIfam" id="TIGR00797">
    <property type="entry name" value="matE"/>
    <property type="match status" value="1"/>
</dbReference>
<sequence length="460" mass="50755">MKTNTLTMPSDISAKNTSQNIITILMLAWPIMLSQFLQTILGIVDIYFISMLESNELLAAISYGNGVLDVTIAAAQFVVIGSLATISRRVGANDITGAEKMASQGILLAFLTGGVFLSFLYFRGNSFLYLFGARGEILEYGASYLKILAFATPFIFFNLTSRGILQAKGDTFTPMIVFCGMNILNIFFNYIFIFGIGFIPEFGYKGAALGTVAANLIGSCSLVFLLEKKFFHSSLWQAYKKYKIILKDLWTIIRIGSFAMVQGIARPITALLMYSIANNVSLVAITAFGIGGRMIGLVFITIMGLTQAMSVLTGQNLGRGDIDSVEKYGRDGLKFAFVNMLIFFVPFFIFAEQTMSVFTNDPEVIAEGVSYFRIVYPCIFLVIFPAIYGGIFMGSGDTAPPMVASLVANLGFKYPFARYFANHLELGANWVWLGIGLSVLVEMIIIVLWYRKGKWKTKKV</sequence>
<dbReference type="EMBL" id="CP158367">
    <property type="protein sequence ID" value="XBX75731.1"/>
    <property type="molecule type" value="Genomic_DNA"/>
</dbReference>
<dbReference type="PANTHER" id="PTHR43298">
    <property type="entry name" value="MULTIDRUG RESISTANCE PROTEIN NORM-RELATED"/>
    <property type="match status" value="1"/>
</dbReference>
<evidence type="ECO:0000256" key="12">
    <source>
        <dbReference type="ARBA" id="ARBA00031636"/>
    </source>
</evidence>
<protein>
    <recommendedName>
        <fullName evidence="4">Probable multidrug resistance protein NorM</fullName>
    </recommendedName>
    <alternativeName>
        <fullName evidence="12">Multidrug-efflux transporter</fullName>
    </alternativeName>
</protein>
<comment type="function">
    <text evidence="1">Multidrug efflux pump.</text>
</comment>
<dbReference type="PANTHER" id="PTHR43298:SF2">
    <property type="entry name" value="FMN_FAD EXPORTER YEEO-RELATED"/>
    <property type="match status" value="1"/>
</dbReference>
<evidence type="ECO:0000256" key="8">
    <source>
        <dbReference type="ARBA" id="ARBA00022692"/>
    </source>
</evidence>
<keyword evidence="6" id="KW-0050">Antiport</keyword>
<name>A0AAU7VNS8_9FIRM</name>
<evidence type="ECO:0000256" key="10">
    <source>
        <dbReference type="ARBA" id="ARBA00023065"/>
    </source>
</evidence>
<keyword evidence="9 13" id="KW-1133">Transmembrane helix</keyword>
<dbReference type="InterPro" id="IPR002528">
    <property type="entry name" value="MATE_fam"/>
</dbReference>
<dbReference type="Pfam" id="PF01554">
    <property type="entry name" value="MatE"/>
    <property type="match status" value="2"/>
</dbReference>
<dbReference type="InterPro" id="IPR048279">
    <property type="entry name" value="MdtK-like"/>
</dbReference>
<comment type="similarity">
    <text evidence="3">Belongs to the multi antimicrobial extrusion (MATE) (TC 2.A.66.1) family.</text>
</comment>
<keyword evidence="10" id="KW-0406">Ion transport</keyword>
<feature type="transmembrane region" description="Helical" evidence="13">
    <location>
        <begin position="21"/>
        <end position="49"/>
    </location>
</feature>
<evidence type="ECO:0000256" key="9">
    <source>
        <dbReference type="ARBA" id="ARBA00022989"/>
    </source>
</evidence>
<evidence type="ECO:0000256" key="5">
    <source>
        <dbReference type="ARBA" id="ARBA00022448"/>
    </source>
</evidence>
<evidence type="ECO:0000256" key="11">
    <source>
        <dbReference type="ARBA" id="ARBA00023136"/>
    </source>
</evidence>
<comment type="subcellular location">
    <subcellularLocation>
        <location evidence="2">Cell membrane</location>
        <topology evidence="2">Multi-pass membrane protein</topology>
    </subcellularLocation>
</comment>